<dbReference type="SUPFAM" id="SSF51735">
    <property type="entry name" value="NAD(P)-binding Rossmann-fold domains"/>
    <property type="match status" value="1"/>
</dbReference>
<dbReference type="RefSeq" id="WP_172162411.1">
    <property type="nucleotide sequence ID" value="NZ_CP053564.1"/>
</dbReference>
<sequence>MITVMGATGRVGRQVVAALVGEEVRAIGRSADRLAALDATPCPGDAADPAFLTAAFRGTDAAFVMLPVDAHEPDQRGAQEAKADAVAAAVRDAGVPHVVALSSLGADVTSGTGFIDGLRVLEERLAATGARVLLLRPGWFLENAAEALPVVEELGCLADSLDPELPVPMVATRDVAAAAARALRARDRTGVVELLGPRDLTQVEVAAVLGAALGRPGLPYVRLADEEMAHALVGAGFSPDAAARHLGMTRALNEGRISARRTAESTTPTGIEDLVGEWVA</sequence>
<dbReference type="InterPro" id="IPR016040">
    <property type="entry name" value="NAD(P)-bd_dom"/>
</dbReference>
<dbReference type="Pfam" id="PF13460">
    <property type="entry name" value="NAD_binding_10"/>
    <property type="match status" value="1"/>
</dbReference>
<evidence type="ECO:0000313" key="3">
    <source>
        <dbReference type="Proteomes" id="UP000505377"/>
    </source>
</evidence>
<dbReference type="InterPro" id="IPR036291">
    <property type="entry name" value="NAD(P)-bd_dom_sf"/>
</dbReference>
<dbReference type="Gene3D" id="3.90.25.10">
    <property type="entry name" value="UDP-galactose 4-epimerase, domain 1"/>
    <property type="match status" value="1"/>
</dbReference>
<accession>A0A6M6JKN1</accession>
<dbReference type="PANTHER" id="PTHR43162:SF1">
    <property type="entry name" value="PRESTALK A DIFFERENTIATION PROTEIN A"/>
    <property type="match status" value="1"/>
</dbReference>
<dbReference type="InterPro" id="IPR051604">
    <property type="entry name" value="Ergot_Alk_Oxidoreductase"/>
</dbReference>
<organism evidence="2 3">
    <name type="scientific">Pseudonocardia broussonetiae</name>
    <dbReference type="NCBI Taxonomy" id="2736640"/>
    <lineage>
        <taxon>Bacteria</taxon>
        <taxon>Bacillati</taxon>
        <taxon>Actinomycetota</taxon>
        <taxon>Actinomycetes</taxon>
        <taxon>Pseudonocardiales</taxon>
        <taxon>Pseudonocardiaceae</taxon>
        <taxon>Pseudonocardia</taxon>
    </lineage>
</organism>
<dbReference type="PANTHER" id="PTHR43162">
    <property type="match status" value="1"/>
</dbReference>
<dbReference type="KEGG" id="pbro:HOP40_24595"/>
<dbReference type="Gene3D" id="3.40.50.720">
    <property type="entry name" value="NAD(P)-binding Rossmann-like Domain"/>
    <property type="match status" value="1"/>
</dbReference>
<gene>
    <name evidence="2" type="ORF">HOP40_24595</name>
</gene>
<proteinExistence type="predicted"/>
<protein>
    <submittedName>
        <fullName evidence="2">NAD(P)H-binding protein</fullName>
    </submittedName>
</protein>
<reference evidence="2 3" key="1">
    <citation type="submission" date="2020-05" db="EMBL/GenBank/DDBJ databases">
        <authorList>
            <person name="Mo P."/>
        </authorList>
    </citation>
    <scope>NUCLEOTIDE SEQUENCE [LARGE SCALE GENOMIC DNA]</scope>
    <source>
        <strain evidence="2 3">Gen01</strain>
    </source>
</reference>
<evidence type="ECO:0000313" key="2">
    <source>
        <dbReference type="EMBL" id="QJY48568.1"/>
    </source>
</evidence>
<name>A0A6M6JKN1_9PSEU</name>
<keyword evidence="3" id="KW-1185">Reference proteome</keyword>
<evidence type="ECO:0000259" key="1">
    <source>
        <dbReference type="Pfam" id="PF13460"/>
    </source>
</evidence>
<dbReference type="AlphaFoldDB" id="A0A6M6JKN1"/>
<dbReference type="EMBL" id="CP053564">
    <property type="protein sequence ID" value="QJY48568.1"/>
    <property type="molecule type" value="Genomic_DNA"/>
</dbReference>
<feature type="domain" description="NAD(P)-binding" evidence="1">
    <location>
        <begin position="6"/>
        <end position="184"/>
    </location>
</feature>
<dbReference type="Proteomes" id="UP000505377">
    <property type="component" value="Chromosome"/>
</dbReference>